<dbReference type="PANTHER" id="PTHR46328">
    <property type="entry name" value="FAR-RED IMPAIRED RESPONSIVE (FAR1) FAMILY PROTEIN-RELATED"/>
    <property type="match status" value="1"/>
</dbReference>
<dbReference type="PANTHER" id="PTHR46328:SF39">
    <property type="entry name" value="PROTEIN FAR1-RELATED SEQUENCE 5-LIKE"/>
    <property type="match status" value="1"/>
</dbReference>
<keyword evidence="2" id="KW-1185">Reference proteome</keyword>
<protein>
    <submittedName>
        <fullName evidence="1">Uncharacterized protein</fullName>
    </submittedName>
</protein>
<name>A0A834HAV5_RHOSS</name>
<reference evidence="1" key="1">
    <citation type="submission" date="2019-11" db="EMBL/GenBank/DDBJ databases">
        <authorList>
            <person name="Liu Y."/>
            <person name="Hou J."/>
            <person name="Li T.-Q."/>
            <person name="Guan C.-H."/>
            <person name="Wu X."/>
            <person name="Wu H.-Z."/>
            <person name="Ling F."/>
            <person name="Zhang R."/>
            <person name="Shi X.-G."/>
            <person name="Ren J.-P."/>
            <person name="Chen E.-F."/>
            <person name="Sun J.-M."/>
        </authorList>
    </citation>
    <scope>NUCLEOTIDE SEQUENCE</scope>
    <source>
        <strain evidence="1">Adult_tree_wgs_1</strain>
        <tissue evidence="1">Leaves</tissue>
    </source>
</reference>
<comment type="caution">
    <text evidence="1">The sequence shown here is derived from an EMBL/GenBank/DDBJ whole genome shotgun (WGS) entry which is preliminary data.</text>
</comment>
<dbReference type="EMBL" id="WJXA01000002">
    <property type="protein sequence ID" value="KAF7149718.1"/>
    <property type="molecule type" value="Genomic_DNA"/>
</dbReference>
<dbReference type="Proteomes" id="UP000626092">
    <property type="component" value="Unassembled WGS sequence"/>
</dbReference>
<accession>A0A834HAV5</accession>
<proteinExistence type="predicted"/>
<dbReference type="AlphaFoldDB" id="A0A834HAV5"/>
<evidence type="ECO:0000313" key="2">
    <source>
        <dbReference type="Proteomes" id="UP000626092"/>
    </source>
</evidence>
<organism evidence="1 2">
    <name type="scientific">Rhododendron simsii</name>
    <name type="common">Sims's rhododendron</name>
    <dbReference type="NCBI Taxonomy" id="118357"/>
    <lineage>
        <taxon>Eukaryota</taxon>
        <taxon>Viridiplantae</taxon>
        <taxon>Streptophyta</taxon>
        <taxon>Embryophyta</taxon>
        <taxon>Tracheophyta</taxon>
        <taxon>Spermatophyta</taxon>
        <taxon>Magnoliopsida</taxon>
        <taxon>eudicotyledons</taxon>
        <taxon>Gunneridae</taxon>
        <taxon>Pentapetalae</taxon>
        <taxon>asterids</taxon>
        <taxon>Ericales</taxon>
        <taxon>Ericaceae</taxon>
        <taxon>Ericoideae</taxon>
        <taxon>Rhodoreae</taxon>
        <taxon>Rhododendron</taxon>
    </lineage>
</organism>
<dbReference type="OrthoDB" id="1734564at2759"/>
<evidence type="ECO:0000313" key="1">
    <source>
        <dbReference type="EMBL" id="KAF7149718.1"/>
    </source>
</evidence>
<sequence>MQTTVGDKLFTPESLVGEFDLLDVGTNQEAYEGMSFELDGAAKAFYDGHARQTGFLTRFVSSCKSGYDGSAISCRLACNKEGYNLNSR</sequence>
<gene>
    <name evidence="1" type="ORF">RHSIM_Rhsim02G0079900</name>
</gene>